<comment type="similarity">
    <text evidence="1 5">Belongs to the glycosyl hydrolase 1 family.</text>
</comment>
<evidence type="ECO:0000256" key="6">
    <source>
        <dbReference type="RuleBase" id="RU004468"/>
    </source>
</evidence>
<dbReference type="STRING" id="993692.IV57_GL002288"/>
<evidence type="ECO:0000256" key="4">
    <source>
        <dbReference type="PROSITE-ProRule" id="PRU10055"/>
    </source>
</evidence>
<dbReference type="PROSITE" id="PS00653">
    <property type="entry name" value="GLYCOSYL_HYDROL_F1_2"/>
    <property type="match status" value="1"/>
</dbReference>
<dbReference type="Proteomes" id="UP000051006">
    <property type="component" value="Unassembled WGS sequence"/>
</dbReference>
<reference evidence="7 8" key="1">
    <citation type="journal article" date="2015" name="Genome Announc.">
        <title>Expanding the biotechnology potential of lactobacilli through comparative genomics of 213 strains and associated genera.</title>
        <authorList>
            <person name="Sun Z."/>
            <person name="Harris H.M."/>
            <person name="McCann A."/>
            <person name="Guo C."/>
            <person name="Argimon S."/>
            <person name="Zhang W."/>
            <person name="Yang X."/>
            <person name="Jeffery I.B."/>
            <person name="Cooney J.C."/>
            <person name="Kagawa T.F."/>
            <person name="Liu W."/>
            <person name="Song Y."/>
            <person name="Salvetti E."/>
            <person name="Wrobel A."/>
            <person name="Rasinkangas P."/>
            <person name="Parkhill J."/>
            <person name="Rea M.C."/>
            <person name="O'Sullivan O."/>
            <person name="Ritari J."/>
            <person name="Douillard F.P."/>
            <person name="Paul Ross R."/>
            <person name="Yang R."/>
            <person name="Briner A.E."/>
            <person name="Felis G.E."/>
            <person name="de Vos W.M."/>
            <person name="Barrangou R."/>
            <person name="Klaenhammer T.R."/>
            <person name="Caufield P.W."/>
            <person name="Cui Y."/>
            <person name="Zhang H."/>
            <person name="O'Toole P.W."/>
        </authorList>
    </citation>
    <scope>NUCLEOTIDE SEQUENCE [LARGE SCALE GENOMIC DNA]</scope>
    <source>
        <strain evidence="7 8">DSM 24716</strain>
    </source>
</reference>
<dbReference type="PROSITE" id="PS00572">
    <property type="entry name" value="GLYCOSYL_HYDROL_F1_1"/>
    <property type="match status" value="1"/>
</dbReference>
<dbReference type="AlphaFoldDB" id="A0A0R2LDS1"/>
<dbReference type="PANTHER" id="PTHR10353">
    <property type="entry name" value="GLYCOSYL HYDROLASE"/>
    <property type="match status" value="1"/>
</dbReference>
<evidence type="ECO:0000313" key="7">
    <source>
        <dbReference type="EMBL" id="KRN99955.1"/>
    </source>
</evidence>
<evidence type="ECO:0000256" key="3">
    <source>
        <dbReference type="ARBA" id="ARBA00023295"/>
    </source>
</evidence>
<evidence type="ECO:0000313" key="8">
    <source>
        <dbReference type="Proteomes" id="UP000051006"/>
    </source>
</evidence>
<gene>
    <name evidence="7" type="ORF">IV57_GL002288</name>
</gene>
<dbReference type="PRINTS" id="PR00131">
    <property type="entry name" value="GLHYDRLASE1"/>
</dbReference>
<accession>A0A0R2LDS1</accession>
<organism evidence="7 8">
    <name type="scientific">Companilactobacillus kimchiensis</name>
    <dbReference type="NCBI Taxonomy" id="993692"/>
    <lineage>
        <taxon>Bacteria</taxon>
        <taxon>Bacillati</taxon>
        <taxon>Bacillota</taxon>
        <taxon>Bacilli</taxon>
        <taxon>Lactobacillales</taxon>
        <taxon>Lactobacillaceae</taxon>
        <taxon>Companilactobacillus</taxon>
    </lineage>
</organism>
<proteinExistence type="inferred from homology"/>
<evidence type="ECO:0000256" key="1">
    <source>
        <dbReference type="ARBA" id="ARBA00010838"/>
    </source>
</evidence>
<dbReference type="GO" id="GO:0005829">
    <property type="term" value="C:cytosol"/>
    <property type="evidence" value="ECO:0007669"/>
    <property type="project" value="TreeGrafter"/>
</dbReference>
<evidence type="ECO:0000256" key="5">
    <source>
        <dbReference type="RuleBase" id="RU003690"/>
    </source>
</evidence>
<dbReference type="EMBL" id="JQCF01000006">
    <property type="protein sequence ID" value="KRN99955.1"/>
    <property type="molecule type" value="Genomic_DNA"/>
</dbReference>
<keyword evidence="2 6" id="KW-0378">Hydrolase</keyword>
<name>A0A0R2LDS1_9LACO</name>
<sequence length="490" mass="55951">MINEETIFPKDFLWGGATAANQLEGGYNEDGRGLSIADALPGGKKRFEITQADDFDWTIDASKYKYPNHLGIDHYHHYKEDIALFAEMGFKVYRFSISWSRIFPRGDEKEPNEKGLKFYDKVIDECLKYNIKPVITLSHYEMPLVLAKEYGGWKNRQLISFFERFVKVVIERFGHKVHYFLTFNEINSASQHPIMGQGLVPSNGGNNKQNVFQAWHNQFVASSKAVKIAHDFDPSIEVGCMILYATSYAYNSDPKNQLANLQNNQDFNYFCGDVQVRGQYPAYTDRLLSKYGLTKNDLDITAEDLALLKTYPVDFVSISYYMSTAVETTGITDQTVAGNLMGGVKNPFLEVSDWDWQIDPTGLRIALDELYDRYQKPIFVVENGLGAKDKVEANGKIYDEYRIDYLRSHIKAIGEAINDGAKVIGYTPWGCIDLVSASTGEMSKRYGMIYVDLDDNGKGTLRRSKKESFYWYQRVISTNGRYLESSNLKY</sequence>
<protein>
    <submittedName>
        <fullName evidence="7">6-phospho-beta-glucosidase</fullName>
    </submittedName>
</protein>
<feature type="active site" description="Nucleophile" evidence="4">
    <location>
        <position position="382"/>
    </location>
</feature>
<keyword evidence="3 6" id="KW-0326">Glycosidase</keyword>
<keyword evidence="8" id="KW-1185">Reference proteome</keyword>
<dbReference type="PATRIC" id="fig|993692.3.peg.2328"/>
<dbReference type="Pfam" id="PF00232">
    <property type="entry name" value="Glyco_hydro_1"/>
    <property type="match status" value="1"/>
</dbReference>
<dbReference type="SUPFAM" id="SSF51445">
    <property type="entry name" value="(Trans)glycosidases"/>
    <property type="match status" value="1"/>
</dbReference>
<dbReference type="GO" id="GO:0008422">
    <property type="term" value="F:beta-glucosidase activity"/>
    <property type="evidence" value="ECO:0007669"/>
    <property type="project" value="TreeGrafter"/>
</dbReference>
<dbReference type="InterPro" id="IPR033132">
    <property type="entry name" value="GH_1_N_CS"/>
</dbReference>
<dbReference type="PANTHER" id="PTHR10353:SF122">
    <property type="entry name" value="6-PHOSPHO-BETA-GLUCOSIDASE ASCB-RELATED"/>
    <property type="match status" value="1"/>
</dbReference>
<dbReference type="OrthoDB" id="1688691at2"/>
<dbReference type="RefSeq" id="WP_057880401.1">
    <property type="nucleotide sequence ID" value="NZ_JQCF01000006.1"/>
</dbReference>
<comment type="caution">
    <text evidence="7">The sequence shown here is derived from an EMBL/GenBank/DDBJ whole genome shotgun (WGS) entry which is preliminary data.</text>
</comment>
<dbReference type="FunFam" id="3.20.20.80:FF:000004">
    <property type="entry name" value="Beta-glucosidase 6-phospho-beta-glucosidase"/>
    <property type="match status" value="1"/>
</dbReference>
<dbReference type="InterPro" id="IPR017853">
    <property type="entry name" value="GH"/>
</dbReference>
<dbReference type="InterPro" id="IPR018120">
    <property type="entry name" value="Glyco_hydro_1_AS"/>
</dbReference>
<evidence type="ECO:0000256" key="2">
    <source>
        <dbReference type="ARBA" id="ARBA00022801"/>
    </source>
</evidence>
<dbReference type="Gene3D" id="3.20.20.80">
    <property type="entry name" value="Glycosidases"/>
    <property type="match status" value="1"/>
</dbReference>
<dbReference type="GO" id="GO:0016052">
    <property type="term" value="P:carbohydrate catabolic process"/>
    <property type="evidence" value="ECO:0007669"/>
    <property type="project" value="TreeGrafter"/>
</dbReference>
<dbReference type="InterPro" id="IPR001360">
    <property type="entry name" value="Glyco_hydro_1"/>
</dbReference>